<organism evidence="8 9">
    <name type="scientific">Halobacteriovorax marinus</name>
    <dbReference type="NCBI Taxonomy" id="97084"/>
    <lineage>
        <taxon>Bacteria</taxon>
        <taxon>Pseudomonadati</taxon>
        <taxon>Bdellovibrionota</taxon>
        <taxon>Bacteriovoracia</taxon>
        <taxon>Bacteriovoracales</taxon>
        <taxon>Halobacteriovoraceae</taxon>
        <taxon>Halobacteriovorax</taxon>
    </lineage>
</organism>
<comment type="similarity">
    <text evidence="1">Belongs to the HicA mRNA interferase family.</text>
</comment>
<dbReference type="EMBL" id="MAAO01000005">
    <property type="protein sequence ID" value="OUR97945.1"/>
    <property type="molecule type" value="Genomic_DNA"/>
</dbReference>
<dbReference type="GO" id="GO:0016787">
    <property type="term" value="F:hydrolase activity"/>
    <property type="evidence" value="ECO:0007669"/>
    <property type="project" value="UniProtKB-KW"/>
</dbReference>
<evidence type="ECO:0000256" key="1">
    <source>
        <dbReference type="ARBA" id="ARBA00006620"/>
    </source>
</evidence>
<keyword evidence="5" id="KW-0378">Hydrolase</keyword>
<keyword evidence="7" id="KW-0346">Stress response</keyword>
<keyword evidence="2" id="KW-1277">Toxin-antitoxin system</keyword>
<dbReference type="Proteomes" id="UP000196531">
    <property type="component" value="Unassembled WGS sequence"/>
</dbReference>
<evidence type="ECO:0000256" key="5">
    <source>
        <dbReference type="ARBA" id="ARBA00022801"/>
    </source>
</evidence>
<keyword evidence="6" id="KW-0694">RNA-binding</keyword>
<protein>
    <submittedName>
        <fullName evidence="8">Addiction module toxin, HicA family</fullName>
    </submittedName>
</protein>
<dbReference type="GO" id="GO:0004519">
    <property type="term" value="F:endonuclease activity"/>
    <property type="evidence" value="ECO:0007669"/>
    <property type="project" value="UniProtKB-KW"/>
</dbReference>
<evidence type="ECO:0000256" key="7">
    <source>
        <dbReference type="ARBA" id="ARBA00023016"/>
    </source>
</evidence>
<dbReference type="SUPFAM" id="SSF54786">
    <property type="entry name" value="YcfA/nrd intein domain"/>
    <property type="match status" value="1"/>
</dbReference>
<name>A0A1Y5FGJ1_9BACT</name>
<evidence type="ECO:0000256" key="6">
    <source>
        <dbReference type="ARBA" id="ARBA00022884"/>
    </source>
</evidence>
<dbReference type="AlphaFoldDB" id="A0A1Y5FGJ1"/>
<evidence type="ECO:0000256" key="4">
    <source>
        <dbReference type="ARBA" id="ARBA00022759"/>
    </source>
</evidence>
<reference evidence="9" key="1">
    <citation type="journal article" date="2017" name="Proc. Natl. Acad. Sci. U.S.A.">
        <title>Simulation of Deepwater Horizon oil plume reveals substrate specialization within a complex community of hydrocarbon-degraders.</title>
        <authorList>
            <person name="Hu P."/>
            <person name="Dubinsky E.A."/>
            <person name="Probst A.J."/>
            <person name="Wang J."/>
            <person name="Sieber C.M.K."/>
            <person name="Tom L.M."/>
            <person name="Gardinali P."/>
            <person name="Banfield J.F."/>
            <person name="Atlas R.M."/>
            <person name="Andersen G.L."/>
        </authorList>
    </citation>
    <scope>NUCLEOTIDE SEQUENCE [LARGE SCALE GENOMIC DNA]</scope>
</reference>
<evidence type="ECO:0000256" key="3">
    <source>
        <dbReference type="ARBA" id="ARBA00022722"/>
    </source>
</evidence>
<comment type="caution">
    <text evidence="8">The sequence shown here is derived from an EMBL/GenBank/DDBJ whole genome shotgun (WGS) entry which is preliminary data.</text>
</comment>
<keyword evidence="4" id="KW-0255">Endonuclease</keyword>
<proteinExistence type="inferred from homology"/>
<accession>A0A1Y5FGJ1</accession>
<evidence type="ECO:0000313" key="9">
    <source>
        <dbReference type="Proteomes" id="UP000196531"/>
    </source>
</evidence>
<evidence type="ECO:0000313" key="8">
    <source>
        <dbReference type="EMBL" id="OUR97945.1"/>
    </source>
</evidence>
<dbReference type="Pfam" id="PF07927">
    <property type="entry name" value="HicA_toxin"/>
    <property type="match status" value="1"/>
</dbReference>
<dbReference type="InterPro" id="IPR012933">
    <property type="entry name" value="HicA_mRNA_interferase"/>
</dbReference>
<dbReference type="Gene3D" id="3.30.920.30">
    <property type="entry name" value="Hypothetical protein"/>
    <property type="match status" value="1"/>
</dbReference>
<dbReference type="GO" id="GO:0003729">
    <property type="term" value="F:mRNA binding"/>
    <property type="evidence" value="ECO:0007669"/>
    <property type="project" value="InterPro"/>
</dbReference>
<evidence type="ECO:0000256" key="2">
    <source>
        <dbReference type="ARBA" id="ARBA00022649"/>
    </source>
</evidence>
<keyword evidence="3" id="KW-0540">Nuclease</keyword>
<sequence>MPLSGKEMLKLYLKNGWIRISQKGSHVKVAKDNQIEIIPMHKELKKGLESKLLKRILKSEG</sequence>
<dbReference type="InterPro" id="IPR038570">
    <property type="entry name" value="HicA_sf"/>
</dbReference>
<gene>
    <name evidence="8" type="ORF">A9Q84_07045</name>
</gene>